<dbReference type="Proteomes" id="UP001175271">
    <property type="component" value="Unassembled WGS sequence"/>
</dbReference>
<proteinExistence type="predicted"/>
<evidence type="ECO:0000313" key="3">
    <source>
        <dbReference type="Proteomes" id="UP001175271"/>
    </source>
</evidence>
<organism evidence="2 3">
    <name type="scientific">Steinernema hermaphroditum</name>
    <dbReference type="NCBI Taxonomy" id="289476"/>
    <lineage>
        <taxon>Eukaryota</taxon>
        <taxon>Metazoa</taxon>
        <taxon>Ecdysozoa</taxon>
        <taxon>Nematoda</taxon>
        <taxon>Chromadorea</taxon>
        <taxon>Rhabditida</taxon>
        <taxon>Tylenchina</taxon>
        <taxon>Panagrolaimomorpha</taxon>
        <taxon>Strongyloidoidea</taxon>
        <taxon>Steinernematidae</taxon>
        <taxon>Steinernema</taxon>
    </lineage>
</organism>
<feature type="domain" description="Acetyl-coenzyme A carboxylase carboxyl transferase subunit beta" evidence="1">
    <location>
        <begin position="92"/>
        <end position="142"/>
    </location>
</feature>
<dbReference type="EMBL" id="JAUCMV010000005">
    <property type="protein sequence ID" value="KAK0394350.1"/>
    <property type="molecule type" value="Genomic_DNA"/>
</dbReference>
<name>A0AA39GVI6_9BILA</name>
<dbReference type="GO" id="GO:0006633">
    <property type="term" value="P:fatty acid biosynthetic process"/>
    <property type="evidence" value="ECO:0007669"/>
    <property type="project" value="TreeGrafter"/>
</dbReference>
<dbReference type="Gene3D" id="3.90.226.10">
    <property type="entry name" value="2-enoyl-CoA Hydratase, Chain A, domain 1"/>
    <property type="match status" value="2"/>
</dbReference>
<dbReference type="InterPro" id="IPR036278">
    <property type="entry name" value="Sialidase_sf"/>
</dbReference>
<reference evidence="2" key="1">
    <citation type="submission" date="2023-06" db="EMBL/GenBank/DDBJ databases">
        <title>Genomic analysis of the entomopathogenic nematode Steinernema hermaphroditum.</title>
        <authorList>
            <person name="Schwarz E.M."/>
            <person name="Heppert J.K."/>
            <person name="Baniya A."/>
            <person name="Schwartz H.T."/>
            <person name="Tan C.-H."/>
            <person name="Antoshechkin I."/>
            <person name="Sternberg P.W."/>
            <person name="Goodrich-Blair H."/>
            <person name="Dillman A.R."/>
        </authorList>
    </citation>
    <scope>NUCLEOTIDE SEQUENCE</scope>
    <source>
        <strain evidence="2">PS9179</strain>
        <tissue evidence="2">Whole animal</tissue>
    </source>
</reference>
<dbReference type="GO" id="GO:0003989">
    <property type="term" value="F:acetyl-CoA carboxylase activity"/>
    <property type="evidence" value="ECO:0007669"/>
    <property type="project" value="InterPro"/>
</dbReference>
<evidence type="ECO:0000259" key="1">
    <source>
        <dbReference type="Pfam" id="PF01039"/>
    </source>
</evidence>
<dbReference type="SUPFAM" id="SSF52096">
    <property type="entry name" value="ClpP/crotonase"/>
    <property type="match status" value="1"/>
</dbReference>
<dbReference type="GO" id="GO:0005739">
    <property type="term" value="C:mitochondrion"/>
    <property type="evidence" value="ECO:0007669"/>
    <property type="project" value="TreeGrafter"/>
</dbReference>
<protein>
    <recommendedName>
        <fullName evidence="1">Acetyl-coenzyme A carboxylase carboxyl transferase subunit beta domain-containing protein</fullName>
    </recommendedName>
</protein>
<dbReference type="AlphaFoldDB" id="A0AA39GVI6"/>
<dbReference type="InterPro" id="IPR034733">
    <property type="entry name" value="AcCoA_carboxyl_beta"/>
</dbReference>
<dbReference type="PANTHER" id="PTHR45728">
    <property type="entry name" value="ACETYL-COA CARBOXYLASE, ISOFORM A"/>
    <property type="match status" value="1"/>
</dbReference>
<dbReference type="PANTHER" id="PTHR45728:SF3">
    <property type="entry name" value="ACETYL-COA CARBOXYLASE"/>
    <property type="match status" value="1"/>
</dbReference>
<dbReference type="SUPFAM" id="SSF50939">
    <property type="entry name" value="Sialidases"/>
    <property type="match status" value="1"/>
</dbReference>
<sequence>MKPFAPDKPAGRTVIVVASDISFRSSSYSMDEHNLYAKASVYSRKINCARTYNWTSSLVRSPRSCCCCSNAYCEVVVLGGPATPNSQANVVMQASQLWYLDSAYKTAKAINDFNREGFPLVILAEDSLEDLSGGQKDVFDMVLK</sequence>
<evidence type="ECO:0000313" key="2">
    <source>
        <dbReference type="EMBL" id="KAK0394350.1"/>
    </source>
</evidence>
<keyword evidence="3" id="KW-1185">Reference proteome</keyword>
<accession>A0AA39GVI6</accession>
<comment type="caution">
    <text evidence="2">The sequence shown here is derived from an EMBL/GenBank/DDBJ whole genome shotgun (WGS) entry which is preliminary data.</text>
</comment>
<dbReference type="Pfam" id="PF01039">
    <property type="entry name" value="Carboxyl_trans"/>
    <property type="match status" value="1"/>
</dbReference>
<dbReference type="InterPro" id="IPR049076">
    <property type="entry name" value="ACCA"/>
</dbReference>
<gene>
    <name evidence="2" type="ORF">QR680_000692</name>
</gene>
<dbReference type="InterPro" id="IPR029045">
    <property type="entry name" value="ClpP/crotonase-like_dom_sf"/>
</dbReference>